<keyword evidence="1" id="KW-1133">Transmembrane helix</keyword>
<keyword evidence="3" id="KW-1185">Reference proteome</keyword>
<name>A0AAV6YR29_ENGPU</name>
<keyword evidence="1" id="KW-0472">Membrane</keyword>
<feature type="transmembrane region" description="Helical" evidence="1">
    <location>
        <begin position="20"/>
        <end position="36"/>
    </location>
</feature>
<evidence type="ECO:0000313" key="2">
    <source>
        <dbReference type="EMBL" id="KAG8539854.1"/>
    </source>
</evidence>
<feature type="transmembrane region" description="Helical" evidence="1">
    <location>
        <begin position="42"/>
        <end position="63"/>
    </location>
</feature>
<dbReference type="EMBL" id="WNYA01012709">
    <property type="protein sequence ID" value="KAG8539854.1"/>
    <property type="molecule type" value="Genomic_DNA"/>
</dbReference>
<reference evidence="2" key="1">
    <citation type="thesis" date="2020" institute="ProQuest LLC" country="789 East Eisenhower Parkway, Ann Arbor, MI, USA">
        <title>Comparative Genomics and Chromosome Evolution.</title>
        <authorList>
            <person name="Mudd A.B."/>
        </authorList>
    </citation>
    <scope>NUCLEOTIDE SEQUENCE</scope>
    <source>
        <strain evidence="2">237g6f4</strain>
        <tissue evidence="2">Blood</tissue>
    </source>
</reference>
<dbReference type="Proteomes" id="UP000824782">
    <property type="component" value="Unassembled WGS sequence"/>
</dbReference>
<accession>A0AAV6YR29</accession>
<gene>
    <name evidence="2" type="ORF">GDO81_020240</name>
</gene>
<comment type="caution">
    <text evidence="2">The sequence shown here is derived from an EMBL/GenBank/DDBJ whole genome shotgun (WGS) entry which is preliminary data.</text>
</comment>
<evidence type="ECO:0000256" key="1">
    <source>
        <dbReference type="SAM" id="Phobius"/>
    </source>
</evidence>
<keyword evidence="1" id="KW-0812">Transmembrane</keyword>
<protein>
    <submittedName>
        <fullName evidence="2">Uncharacterized protein</fullName>
    </submittedName>
</protein>
<sequence length="102" mass="11877">MDFTALTKYIATKRLKNNKINKCIVMICLFQSGAVSSVNVRIFYIEALFIVWLYCGITSIYYTHFVPSVRKRRVEVAESDTRSLHIVFINLFSIFQENATKK</sequence>
<evidence type="ECO:0000313" key="3">
    <source>
        <dbReference type="Proteomes" id="UP000824782"/>
    </source>
</evidence>
<proteinExistence type="predicted"/>
<organism evidence="2 3">
    <name type="scientific">Engystomops pustulosus</name>
    <name type="common">Tungara frog</name>
    <name type="synonym">Physalaemus pustulosus</name>
    <dbReference type="NCBI Taxonomy" id="76066"/>
    <lineage>
        <taxon>Eukaryota</taxon>
        <taxon>Metazoa</taxon>
        <taxon>Chordata</taxon>
        <taxon>Craniata</taxon>
        <taxon>Vertebrata</taxon>
        <taxon>Euteleostomi</taxon>
        <taxon>Amphibia</taxon>
        <taxon>Batrachia</taxon>
        <taxon>Anura</taxon>
        <taxon>Neobatrachia</taxon>
        <taxon>Hyloidea</taxon>
        <taxon>Leptodactylidae</taxon>
        <taxon>Leiuperinae</taxon>
        <taxon>Engystomops</taxon>
    </lineage>
</organism>
<dbReference type="AlphaFoldDB" id="A0AAV6YR29"/>